<name>A0ABU3DN31_9FLAO</name>
<evidence type="ECO:0000313" key="2">
    <source>
        <dbReference type="Proteomes" id="UP001253848"/>
    </source>
</evidence>
<comment type="caution">
    <text evidence="1">The sequence shown here is derived from an EMBL/GenBank/DDBJ whole genome shotgun (WGS) entry which is preliminary data.</text>
</comment>
<dbReference type="RefSeq" id="WP_311498550.1">
    <property type="nucleotide sequence ID" value="NZ_JAVRHN010000001.1"/>
</dbReference>
<dbReference type="EMBL" id="JAVRHN010000001">
    <property type="protein sequence ID" value="MDT0685117.1"/>
    <property type="molecule type" value="Genomic_DNA"/>
</dbReference>
<evidence type="ECO:0000313" key="1">
    <source>
        <dbReference type="EMBL" id="MDT0685117.1"/>
    </source>
</evidence>
<reference evidence="1 2" key="1">
    <citation type="submission" date="2023-09" db="EMBL/GenBank/DDBJ databases">
        <authorList>
            <person name="Rey-Velasco X."/>
        </authorList>
    </citation>
    <scope>NUCLEOTIDE SEQUENCE [LARGE SCALE GENOMIC DNA]</scope>
    <source>
        <strain evidence="1 2">F225</strain>
    </source>
</reference>
<gene>
    <name evidence="1" type="ORF">RM541_01995</name>
</gene>
<dbReference type="PROSITE" id="PS51257">
    <property type="entry name" value="PROKAR_LIPOPROTEIN"/>
    <property type="match status" value="1"/>
</dbReference>
<protein>
    <submittedName>
        <fullName evidence="1">Uncharacterized protein</fullName>
    </submittedName>
</protein>
<keyword evidence="2" id="KW-1185">Reference proteome</keyword>
<dbReference type="Proteomes" id="UP001253848">
    <property type="component" value="Unassembled WGS sequence"/>
</dbReference>
<accession>A0ABU3DN31</accession>
<organism evidence="1 2">
    <name type="scientific">Autumnicola psychrophila</name>
    <dbReference type="NCBI Taxonomy" id="3075592"/>
    <lineage>
        <taxon>Bacteria</taxon>
        <taxon>Pseudomonadati</taxon>
        <taxon>Bacteroidota</taxon>
        <taxon>Flavobacteriia</taxon>
        <taxon>Flavobacteriales</taxon>
        <taxon>Flavobacteriaceae</taxon>
        <taxon>Autumnicola</taxon>
    </lineage>
</organism>
<proteinExistence type="predicted"/>
<sequence length="150" mass="17197">MKKTHLLFAFTFFFLSCEDDCEDIACFTPPEPFSFEFVDATSGENIFTNGTFQEEDISIINQADDSNIEVNFISENDYNILQIGSIGWQSEDADYLIEVGEDISFNLLIDAERTNEDCCTFTRINNVEIEGEEYEKDAETGLYRILTEQN</sequence>